<evidence type="ECO:0000313" key="2">
    <source>
        <dbReference type="Proteomes" id="UP001222800"/>
    </source>
</evidence>
<dbReference type="EMBL" id="CP120733">
    <property type="protein sequence ID" value="WFD12249.1"/>
    <property type="molecule type" value="Genomic_DNA"/>
</dbReference>
<reference evidence="1 2" key="1">
    <citation type="submission" date="2023-03" db="EMBL/GenBank/DDBJ databases">
        <title>Complete genome sequence of Tepidibacter sp. SWIR-1, isolated from a deep-sea hydrothermal vent.</title>
        <authorList>
            <person name="Li X."/>
        </authorList>
    </citation>
    <scope>NUCLEOTIDE SEQUENCE [LARGE SCALE GENOMIC DNA]</scope>
    <source>
        <strain evidence="1 2">SWIR-1</strain>
    </source>
</reference>
<sequence>MDKRKNSKKEYEIIEEEAMFFDALLDKSEKEKLKNLFQYRRTSNGTFNIIYSTYPVGKIKLQGRKHWMMIMKNLYDSKTIEGTIDDYISEIDYIIVYIKKYILPELK</sequence>
<dbReference type="Proteomes" id="UP001222800">
    <property type="component" value="Chromosome"/>
</dbReference>
<evidence type="ECO:0000313" key="1">
    <source>
        <dbReference type="EMBL" id="WFD12249.1"/>
    </source>
</evidence>
<protein>
    <submittedName>
        <fullName evidence="1">Uncharacterized protein</fullName>
    </submittedName>
</protein>
<dbReference type="RefSeq" id="WP_277734563.1">
    <property type="nucleotide sequence ID" value="NZ_CP120733.1"/>
</dbReference>
<accession>A0ABY8EH36</accession>
<organism evidence="1 2">
    <name type="scientific">Tepidibacter hydrothermalis</name>
    <dbReference type="NCBI Taxonomy" id="3036126"/>
    <lineage>
        <taxon>Bacteria</taxon>
        <taxon>Bacillati</taxon>
        <taxon>Bacillota</taxon>
        <taxon>Clostridia</taxon>
        <taxon>Peptostreptococcales</taxon>
        <taxon>Peptostreptococcaceae</taxon>
        <taxon>Tepidibacter</taxon>
    </lineage>
</organism>
<keyword evidence="2" id="KW-1185">Reference proteome</keyword>
<name>A0ABY8EH36_9FIRM</name>
<gene>
    <name evidence="1" type="ORF">P4S50_09230</name>
</gene>
<proteinExistence type="predicted"/>